<evidence type="ECO:0000313" key="2">
    <source>
        <dbReference type="EMBL" id="QBI51839.1"/>
    </source>
</evidence>
<dbReference type="Gene3D" id="1.10.520.40">
    <property type="entry name" value="CRISPR-associated protein Cse2"/>
    <property type="match status" value="1"/>
</dbReference>
<proteinExistence type="predicted"/>
<reference evidence="2 3" key="1">
    <citation type="submission" date="2019-02" db="EMBL/GenBank/DDBJ databases">
        <authorList>
            <person name="Khodamoradi S."/>
            <person name="Hahnke R.L."/>
            <person name="Kaempfer P."/>
            <person name="Schumann P."/>
            <person name="Rohde M."/>
            <person name="Steinert M."/>
            <person name="Luzhetskyy A."/>
            <person name="Wink J."/>
            <person name="Ruckert C."/>
        </authorList>
    </citation>
    <scope>NUCLEOTIDE SEQUENCE [LARGE SCALE GENOMIC DNA]</scope>
    <source>
        <strain evidence="2 3">M2</strain>
    </source>
</reference>
<dbReference type="NCBIfam" id="TIGR02548">
    <property type="entry name" value="casB_cse2"/>
    <property type="match status" value="1"/>
</dbReference>
<feature type="region of interest" description="Disordered" evidence="1">
    <location>
        <begin position="200"/>
        <end position="222"/>
    </location>
</feature>
<protein>
    <submittedName>
        <fullName evidence="2">CRISPR-associated protein Cse2</fullName>
    </submittedName>
</protein>
<dbReference type="CDD" id="cd09731">
    <property type="entry name" value="Cse2_I-E"/>
    <property type="match status" value="1"/>
</dbReference>
<dbReference type="AlphaFoldDB" id="A0A4P6PZA9"/>
<gene>
    <name evidence="2" type="ORF">EKD16_00060</name>
</gene>
<dbReference type="InterPro" id="IPR038287">
    <property type="entry name" value="Cse2_sf"/>
</dbReference>
<dbReference type="EMBL" id="CP036455">
    <property type="protein sequence ID" value="QBI51839.1"/>
    <property type="molecule type" value="Genomic_DNA"/>
</dbReference>
<dbReference type="RefSeq" id="WP_131096486.1">
    <property type="nucleotide sequence ID" value="NZ_CP036455.1"/>
</dbReference>
<dbReference type="Pfam" id="PF09485">
    <property type="entry name" value="CRISPR_Cse2"/>
    <property type="match status" value="1"/>
</dbReference>
<dbReference type="Proteomes" id="UP000292235">
    <property type="component" value="Chromosome"/>
</dbReference>
<accession>A0A4P6PZA9</accession>
<dbReference type="InterPro" id="IPR013382">
    <property type="entry name" value="CRISPR-assoc_prot_Cse2"/>
</dbReference>
<evidence type="ECO:0000313" key="3">
    <source>
        <dbReference type="Proteomes" id="UP000292235"/>
    </source>
</evidence>
<organism evidence="2 3">
    <name type="scientific">Streptomonospora litoralis</name>
    <dbReference type="NCBI Taxonomy" id="2498135"/>
    <lineage>
        <taxon>Bacteria</taxon>
        <taxon>Bacillati</taxon>
        <taxon>Actinomycetota</taxon>
        <taxon>Actinomycetes</taxon>
        <taxon>Streptosporangiales</taxon>
        <taxon>Nocardiopsidaceae</taxon>
        <taxon>Streptomonospora</taxon>
    </lineage>
</organism>
<feature type="compositionally biased region" description="Acidic residues" evidence="1">
    <location>
        <begin position="213"/>
        <end position="222"/>
    </location>
</feature>
<keyword evidence="3" id="KW-1185">Reference proteome</keyword>
<dbReference type="OrthoDB" id="4808431at2"/>
<evidence type="ECO:0000256" key="1">
    <source>
        <dbReference type="SAM" id="MobiDB-lite"/>
    </source>
</evidence>
<sequence>MTTTAPKHLPDLQWVGAFVDERVREIQNGYLQDRSDAVATLAQLRRGAGKTIAEVPELWGLTLDDRFYKNAPYAPDPGSEHDPAEDAAHVALTLYGVHQQSRREDRMHQRGRDLGGAVRRLMPPGDIDEPVRRRFVQAGTAHDLPALAYRLREIVVLLRRDSVALDYGLLADRIHRFQQLGGRTTVRAAWGRAFHAASAAAVPTDASATADDTTPETDEDHE</sequence>
<name>A0A4P6PZA9_9ACTN</name>
<feature type="compositionally biased region" description="Low complexity" evidence="1">
    <location>
        <begin position="200"/>
        <end position="212"/>
    </location>
</feature>
<dbReference type="KEGG" id="strr:EKD16_00060"/>